<proteinExistence type="inferred from homology"/>
<feature type="domain" description="Aminotransferase class V" evidence="8">
    <location>
        <begin position="2"/>
        <end position="361"/>
    </location>
</feature>
<reference evidence="9 10" key="1">
    <citation type="submission" date="2017-07" db="EMBL/GenBank/DDBJ databases">
        <title>Isolation and whole genome analysis of endospore-forming bacteria from heroin.</title>
        <authorList>
            <person name="Kalinowski J."/>
            <person name="Ahrens B."/>
            <person name="Al-Dilaimi A."/>
            <person name="Winkler A."/>
            <person name="Wibberg D."/>
            <person name="Schleenbecker U."/>
            <person name="Ruckert C."/>
            <person name="Wolfel R."/>
            <person name="Grass G."/>
        </authorList>
    </citation>
    <scope>NUCLEOTIDE SEQUENCE [LARGE SCALE GENOMIC DNA]</scope>
    <source>
        <strain evidence="9 10">7539</strain>
    </source>
</reference>
<dbReference type="Gene3D" id="3.40.640.10">
    <property type="entry name" value="Type I PLP-dependent aspartate aminotransferase-like (Major domain)"/>
    <property type="match status" value="1"/>
</dbReference>
<organism evidence="9 10">
    <name type="scientific">Shouchella clausii</name>
    <name type="common">Alkalihalobacillus clausii</name>
    <dbReference type="NCBI Taxonomy" id="79880"/>
    <lineage>
        <taxon>Bacteria</taxon>
        <taxon>Bacillati</taxon>
        <taxon>Bacillota</taxon>
        <taxon>Bacilli</taxon>
        <taxon>Bacillales</taxon>
        <taxon>Bacillaceae</taxon>
        <taxon>Shouchella</taxon>
    </lineage>
</organism>
<dbReference type="Gene3D" id="3.90.1150.10">
    <property type="entry name" value="Aspartate Aminotransferase, domain 1"/>
    <property type="match status" value="1"/>
</dbReference>
<dbReference type="EMBL" id="NPCC01000007">
    <property type="protein sequence ID" value="PAE89579.1"/>
    <property type="molecule type" value="Genomic_DNA"/>
</dbReference>
<protein>
    <submittedName>
        <fullName evidence="9">Cysteine desulfurase NifS</fullName>
    </submittedName>
</protein>
<dbReference type="GO" id="GO:0046872">
    <property type="term" value="F:metal ion binding"/>
    <property type="evidence" value="ECO:0007669"/>
    <property type="project" value="UniProtKB-KW"/>
</dbReference>
<comment type="cofactor">
    <cofactor evidence="1 7">
        <name>pyridoxal 5'-phosphate</name>
        <dbReference type="ChEBI" id="CHEBI:597326"/>
    </cofactor>
</comment>
<dbReference type="PANTHER" id="PTHR11601:SF50">
    <property type="entry name" value="CYSTEINE DESULFURASE ISCS 2-RELATED"/>
    <property type="match status" value="1"/>
</dbReference>
<dbReference type="InterPro" id="IPR000192">
    <property type="entry name" value="Aminotrans_V_dom"/>
</dbReference>
<dbReference type="Pfam" id="PF00266">
    <property type="entry name" value="Aminotran_5"/>
    <property type="match status" value="1"/>
</dbReference>
<name>A0A268P256_SHOCL</name>
<dbReference type="GO" id="GO:0003824">
    <property type="term" value="F:catalytic activity"/>
    <property type="evidence" value="ECO:0007669"/>
    <property type="project" value="UniProtKB-ARBA"/>
</dbReference>
<comment type="caution">
    <text evidence="9">The sequence shown here is derived from an EMBL/GenBank/DDBJ whole genome shotgun (WGS) entry which is preliminary data.</text>
</comment>
<evidence type="ECO:0000313" key="9">
    <source>
        <dbReference type="EMBL" id="PAE89579.1"/>
    </source>
</evidence>
<keyword evidence="4" id="KW-0663">Pyridoxal phosphate</keyword>
<evidence type="ECO:0000256" key="5">
    <source>
        <dbReference type="ARBA" id="ARBA00023004"/>
    </source>
</evidence>
<dbReference type="RefSeq" id="WP_095326326.1">
    <property type="nucleotide sequence ID" value="NZ_NPCC01000007.1"/>
</dbReference>
<evidence type="ECO:0000256" key="7">
    <source>
        <dbReference type="RuleBase" id="RU004504"/>
    </source>
</evidence>
<comment type="similarity">
    <text evidence="2">Belongs to the class-V pyridoxal-phosphate-dependent aminotransferase family. NifS/IscS subfamily.</text>
</comment>
<dbReference type="InterPro" id="IPR015424">
    <property type="entry name" value="PyrdxlP-dep_Trfase"/>
</dbReference>
<dbReference type="InterPro" id="IPR015422">
    <property type="entry name" value="PyrdxlP-dep_Trfase_small"/>
</dbReference>
<dbReference type="AlphaFoldDB" id="A0A268P256"/>
<dbReference type="PANTHER" id="PTHR11601">
    <property type="entry name" value="CYSTEINE DESULFURYLASE FAMILY MEMBER"/>
    <property type="match status" value="1"/>
</dbReference>
<keyword evidence="6" id="KW-0411">Iron-sulfur</keyword>
<evidence type="ECO:0000313" key="10">
    <source>
        <dbReference type="Proteomes" id="UP000216207"/>
    </source>
</evidence>
<evidence type="ECO:0000256" key="4">
    <source>
        <dbReference type="ARBA" id="ARBA00022898"/>
    </source>
</evidence>
<dbReference type="InterPro" id="IPR020578">
    <property type="entry name" value="Aminotrans_V_PyrdxlP_BS"/>
</dbReference>
<dbReference type="PIRSF" id="PIRSF005572">
    <property type="entry name" value="NifS"/>
    <property type="match status" value="1"/>
</dbReference>
<evidence type="ECO:0000256" key="3">
    <source>
        <dbReference type="ARBA" id="ARBA00022723"/>
    </source>
</evidence>
<dbReference type="InterPro" id="IPR015421">
    <property type="entry name" value="PyrdxlP-dep_Trfase_major"/>
</dbReference>
<dbReference type="GO" id="GO:0051536">
    <property type="term" value="F:iron-sulfur cluster binding"/>
    <property type="evidence" value="ECO:0007669"/>
    <property type="project" value="UniProtKB-KW"/>
</dbReference>
<evidence type="ECO:0000256" key="2">
    <source>
        <dbReference type="ARBA" id="ARBA00006490"/>
    </source>
</evidence>
<evidence type="ECO:0000256" key="6">
    <source>
        <dbReference type="ARBA" id="ARBA00023014"/>
    </source>
</evidence>
<keyword evidence="3" id="KW-0479">Metal-binding</keyword>
<dbReference type="Proteomes" id="UP000216207">
    <property type="component" value="Unassembled WGS sequence"/>
</dbReference>
<evidence type="ECO:0000259" key="8">
    <source>
        <dbReference type="Pfam" id="PF00266"/>
    </source>
</evidence>
<evidence type="ECO:0000256" key="1">
    <source>
        <dbReference type="ARBA" id="ARBA00001933"/>
    </source>
</evidence>
<dbReference type="InterPro" id="IPR016454">
    <property type="entry name" value="Cysteine_dSase"/>
</dbReference>
<dbReference type="Gene3D" id="1.10.260.50">
    <property type="match status" value="1"/>
</dbReference>
<sequence>MIYLDNSATTRPHPDVLALYTKMAADYFGNASSLHTLGMEAEQVLDHARKRFAAYLNCMPNQLIFTSGGTEANAVAIQGTAKKHANGHLITTTVEHASIYENARALEAQGFEVTYVQADEDGRVTSKAIESAIRPNTVLVTLGHVQGELGTIQPIAEIGALLQRYPQIKFHVDAVQSLSKVPFSLKEANIDMLSLSAHKIHGLKGTGLLFVNNPATLESLLYGGGQEQRLRPGTENTAGVAAFAKALGLMESQEQEQQQRLLALNDMLRAKLEQIEGLVVNTPTSGYAPHILNVSIPGIKAEVLVQALGQRQIYVSTQSACSTKTGKPSRVLLGAMKPRTVAESAIRMSFSFATKHEEVEACAEALKQIIPELQEVVGK</sequence>
<gene>
    <name evidence="9" type="ORF">CHH72_06805</name>
</gene>
<accession>A0A268P256</accession>
<dbReference type="PROSITE" id="PS00595">
    <property type="entry name" value="AA_TRANSFER_CLASS_5"/>
    <property type="match status" value="1"/>
</dbReference>
<dbReference type="SUPFAM" id="SSF53383">
    <property type="entry name" value="PLP-dependent transferases"/>
    <property type="match status" value="1"/>
</dbReference>
<keyword evidence="5" id="KW-0408">Iron</keyword>